<dbReference type="EMBL" id="WIXE01009843">
    <property type="protein sequence ID" value="KAK5978073.1"/>
    <property type="molecule type" value="Genomic_DNA"/>
</dbReference>
<sequence>LRLTRSSGSHTELQRCSLLPRFYLQLSTTEISART</sequence>
<keyword evidence="2" id="KW-1185">Reference proteome</keyword>
<reference evidence="1 2" key="1">
    <citation type="submission" date="2019-10" db="EMBL/GenBank/DDBJ databases">
        <title>Assembly and Annotation for the nematode Trichostrongylus colubriformis.</title>
        <authorList>
            <person name="Martin J."/>
        </authorList>
    </citation>
    <scope>NUCLEOTIDE SEQUENCE [LARGE SCALE GENOMIC DNA]</scope>
    <source>
        <strain evidence="1">G859</strain>
        <tissue evidence="1">Whole worm</tissue>
    </source>
</reference>
<dbReference type="AlphaFoldDB" id="A0AAN8G071"/>
<protein>
    <submittedName>
        <fullName evidence="1">Uncharacterized protein</fullName>
    </submittedName>
</protein>
<organism evidence="1 2">
    <name type="scientific">Trichostrongylus colubriformis</name>
    <name type="common">Black scour worm</name>
    <dbReference type="NCBI Taxonomy" id="6319"/>
    <lineage>
        <taxon>Eukaryota</taxon>
        <taxon>Metazoa</taxon>
        <taxon>Ecdysozoa</taxon>
        <taxon>Nematoda</taxon>
        <taxon>Chromadorea</taxon>
        <taxon>Rhabditida</taxon>
        <taxon>Rhabditina</taxon>
        <taxon>Rhabditomorpha</taxon>
        <taxon>Strongyloidea</taxon>
        <taxon>Trichostrongylidae</taxon>
        <taxon>Trichostrongylus</taxon>
    </lineage>
</organism>
<comment type="caution">
    <text evidence="1">The sequence shown here is derived from an EMBL/GenBank/DDBJ whole genome shotgun (WGS) entry which is preliminary data.</text>
</comment>
<dbReference type="Proteomes" id="UP001331761">
    <property type="component" value="Unassembled WGS sequence"/>
</dbReference>
<name>A0AAN8G071_TRICO</name>
<feature type="non-terminal residue" evidence="1">
    <location>
        <position position="1"/>
    </location>
</feature>
<evidence type="ECO:0000313" key="2">
    <source>
        <dbReference type="Proteomes" id="UP001331761"/>
    </source>
</evidence>
<proteinExistence type="predicted"/>
<gene>
    <name evidence="1" type="ORF">GCK32_022015</name>
</gene>
<evidence type="ECO:0000313" key="1">
    <source>
        <dbReference type="EMBL" id="KAK5978073.1"/>
    </source>
</evidence>
<accession>A0AAN8G071</accession>